<keyword evidence="7" id="KW-0460">Magnesium</keyword>
<dbReference type="SUPFAM" id="SSF81631">
    <property type="entry name" value="PAP/OAS1 substrate-binding domain"/>
    <property type="match status" value="1"/>
</dbReference>
<feature type="transmembrane region" description="Helical" evidence="11">
    <location>
        <begin position="408"/>
        <end position="426"/>
    </location>
</feature>
<evidence type="ECO:0000256" key="8">
    <source>
        <dbReference type="ARBA" id="ARBA00022989"/>
    </source>
</evidence>
<evidence type="ECO:0000256" key="4">
    <source>
        <dbReference type="ARBA" id="ARBA00012388"/>
    </source>
</evidence>
<dbReference type="SUPFAM" id="SSF81301">
    <property type="entry name" value="Nucleotidyltransferase"/>
    <property type="match status" value="1"/>
</dbReference>
<dbReference type="Gene3D" id="1.10.1410.10">
    <property type="match status" value="1"/>
</dbReference>
<feature type="domain" description="PAP-associated" evidence="12">
    <location>
        <begin position="684"/>
        <end position="739"/>
    </location>
</feature>
<dbReference type="EC" id="2.7.7.19" evidence="4"/>
<evidence type="ECO:0000256" key="5">
    <source>
        <dbReference type="ARBA" id="ARBA00022692"/>
    </source>
</evidence>
<dbReference type="AlphaFoldDB" id="A0A9N9F6U9"/>
<evidence type="ECO:0000259" key="12">
    <source>
        <dbReference type="Pfam" id="PF03828"/>
    </source>
</evidence>
<comment type="subcellular location">
    <subcellularLocation>
        <location evidence="1">Membrane</location>
        <topology evidence="1">Multi-pass membrane protein</topology>
    </subcellularLocation>
</comment>
<evidence type="ECO:0000256" key="1">
    <source>
        <dbReference type="ARBA" id="ARBA00004141"/>
    </source>
</evidence>
<dbReference type="GO" id="GO:0016020">
    <property type="term" value="C:membrane"/>
    <property type="evidence" value="ECO:0007669"/>
    <property type="project" value="UniProtKB-SubCell"/>
</dbReference>
<keyword evidence="9 11" id="KW-0472">Membrane</keyword>
<feature type="transmembrane region" description="Helical" evidence="11">
    <location>
        <begin position="142"/>
        <end position="163"/>
    </location>
</feature>
<dbReference type="InterPro" id="IPR002058">
    <property type="entry name" value="PAP_assoc"/>
</dbReference>
<dbReference type="PANTHER" id="PTHR23092">
    <property type="entry name" value="POLY(A) RNA POLYMERASE"/>
    <property type="match status" value="1"/>
</dbReference>
<evidence type="ECO:0000256" key="7">
    <source>
        <dbReference type="ARBA" id="ARBA00022842"/>
    </source>
</evidence>
<comment type="caution">
    <text evidence="14">The sequence shown here is derived from an EMBL/GenBank/DDBJ whole genome shotgun (WGS) entry which is preliminary data.</text>
</comment>
<feature type="compositionally biased region" description="Pro residues" evidence="10">
    <location>
        <begin position="66"/>
        <end position="76"/>
    </location>
</feature>
<feature type="domain" description="Poly(A) RNA polymerase mitochondrial-like central palm" evidence="13">
    <location>
        <begin position="493"/>
        <end position="618"/>
    </location>
</feature>
<dbReference type="Pfam" id="PF22600">
    <property type="entry name" value="MTPAP-like_central"/>
    <property type="match status" value="1"/>
</dbReference>
<accession>A0A9N9F6U9</accession>
<sequence length="923" mass="104945">MSTTKQQQQHTYHPPPTYGFFPPQPPPSYTQEFKPGGYSPGFSESQGHQQASSMMPMPTPVFSAYTPPPAPPPPQSVPTTVGGNDSKYFPRPKYQDLWAAILFLLHFAAYIVISVIALANFGKLQRSPDRKPVQRVTLDWSVIWLLLFSAGVGFFFSLVYLFMAEKFPRQFITATFIISIGFYWGITAYYFVVGYFAFGGLVLQFLYQVWWQDIYDYSRIPILVPTSMQTKYTAPTMRHEQIKRRYRLSLILILLDITGTPQGMPRSPTFESLKRATTTSFGSVCLGSLLVALLQTIRALLRTAAQEADNPLAQFCAVCAMFIIECFDELLQFFNFYAYTQVAIFGKSYLHAARDTWTLIRERGLELVANDILVGNVLVMGSILIGMITALLGYLFTIIIQPDFNRGGTFTPLIVFLAFIMGFQMMNVLSSVIHSGVATTFVALAEDPGALHRTKPSLFERKKRKRNSFEASHNTPWTDNYDPHDFCNAIDILNQEVTDFVTYISPLPEEREMRQSVILRINQLLRNEFDLGSVARAYGSYNTDLYLPSSDIDLVLFCEIKNRKRLVYQIGEVIRSLAIESSILKLPFARVPIVKFVEKSSGYHVDISFNQASSLNSANVTKTLIQRYPGSRELLLAVKYFLASLSLNDPSQGGMGSYTALLLVISLLQKHPLVKNPNFVVKDNLGMMLIEFFKLYGVEFNYKKYSINVSKEGSYELKPAKNKDSSKFLVIPDPSDPDNVNVATATSKWINIRQAFASAYETLQETVNHMDHVLYENNDSPEVVQYDAKKGITLLGTIISIDQKYQDARTNAVQAYLFKYGFARKFGERDEWFRRASSPPSGKRKQPKYSRIVNTIDNRDGVSSWYDKSILMDYKAKKHGIELRNNKLSPSRIKDKSSDEVNFHSTNFRRRKIKSVKNKRRNM</sequence>
<dbReference type="GO" id="GO:0043634">
    <property type="term" value="P:polyadenylation-dependent ncRNA catabolic process"/>
    <property type="evidence" value="ECO:0007669"/>
    <property type="project" value="TreeGrafter"/>
</dbReference>
<feature type="compositionally biased region" description="Polar residues" evidence="10">
    <location>
        <begin position="42"/>
        <end position="53"/>
    </location>
</feature>
<feature type="transmembrane region" description="Helical" evidence="11">
    <location>
        <begin position="372"/>
        <end position="396"/>
    </location>
</feature>
<dbReference type="Gene3D" id="3.30.460.10">
    <property type="entry name" value="Beta Polymerase, domain 2"/>
    <property type="match status" value="1"/>
</dbReference>
<organism evidence="14 15">
    <name type="scientific">Ambispora gerdemannii</name>
    <dbReference type="NCBI Taxonomy" id="144530"/>
    <lineage>
        <taxon>Eukaryota</taxon>
        <taxon>Fungi</taxon>
        <taxon>Fungi incertae sedis</taxon>
        <taxon>Mucoromycota</taxon>
        <taxon>Glomeromycotina</taxon>
        <taxon>Glomeromycetes</taxon>
        <taxon>Archaeosporales</taxon>
        <taxon>Ambisporaceae</taxon>
        <taxon>Ambispora</taxon>
    </lineage>
</organism>
<comment type="similarity">
    <text evidence="2">Belongs to the CTL (choline transporter-like) family.</text>
</comment>
<evidence type="ECO:0000259" key="13">
    <source>
        <dbReference type="Pfam" id="PF22600"/>
    </source>
</evidence>
<dbReference type="GO" id="GO:0031123">
    <property type="term" value="P:RNA 3'-end processing"/>
    <property type="evidence" value="ECO:0007669"/>
    <property type="project" value="TreeGrafter"/>
</dbReference>
<dbReference type="GO" id="GO:0022857">
    <property type="term" value="F:transmembrane transporter activity"/>
    <property type="evidence" value="ECO:0007669"/>
    <property type="project" value="InterPro"/>
</dbReference>
<name>A0A9N9F6U9_9GLOM</name>
<keyword evidence="8 11" id="KW-1133">Transmembrane helix</keyword>
<evidence type="ECO:0000256" key="9">
    <source>
        <dbReference type="ARBA" id="ARBA00023136"/>
    </source>
</evidence>
<evidence type="ECO:0000256" key="2">
    <source>
        <dbReference type="ARBA" id="ARBA00007168"/>
    </source>
</evidence>
<dbReference type="InterPro" id="IPR043519">
    <property type="entry name" value="NT_sf"/>
</dbReference>
<dbReference type="GO" id="GO:0046872">
    <property type="term" value="F:metal ion binding"/>
    <property type="evidence" value="ECO:0007669"/>
    <property type="project" value="UniProtKB-KW"/>
</dbReference>
<evidence type="ECO:0000313" key="15">
    <source>
        <dbReference type="Proteomes" id="UP000789831"/>
    </source>
</evidence>
<dbReference type="Pfam" id="PF04515">
    <property type="entry name" value="Choline_transpo"/>
    <property type="match status" value="1"/>
</dbReference>
<evidence type="ECO:0000256" key="11">
    <source>
        <dbReference type="SAM" id="Phobius"/>
    </source>
</evidence>
<evidence type="ECO:0000256" key="10">
    <source>
        <dbReference type="SAM" id="MobiDB-lite"/>
    </source>
</evidence>
<dbReference type="GO" id="GO:0003729">
    <property type="term" value="F:mRNA binding"/>
    <property type="evidence" value="ECO:0007669"/>
    <property type="project" value="TreeGrafter"/>
</dbReference>
<evidence type="ECO:0000313" key="14">
    <source>
        <dbReference type="EMBL" id="CAG8512971.1"/>
    </source>
</evidence>
<feature type="region of interest" description="Disordered" evidence="10">
    <location>
        <begin position="63"/>
        <end position="82"/>
    </location>
</feature>
<dbReference type="InterPro" id="IPR045862">
    <property type="entry name" value="Trf4-like"/>
</dbReference>
<dbReference type="EMBL" id="CAJVPL010000594">
    <property type="protein sequence ID" value="CAG8512971.1"/>
    <property type="molecule type" value="Genomic_DNA"/>
</dbReference>
<protein>
    <recommendedName>
        <fullName evidence="4">polynucleotide adenylyltransferase</fullName>
        <ecNumber evidence="4">2.7.7.19</ecNumber>
    </recommendedName>
</protein>
<dbReference type="GO" id="GO:1990817">
    <property type="term" value="F:poly(A) RNA polymerase activity"/>
    <property type="evidence" value="ECO:0007669"/>
    <property type="project" value="UniProtKB-EC"/>
</dbReference>
<reference evidence="14" key="1">
    <citation type="submission" date="2021-06" db="EMBL/GenBank/DDBJ databases">
        <authorList>
            <person name="Kallberg Y."/>
            <person name="Tangrot J."/>
            <person name="Rosling A."/>
        </authorList>
    </citation>
    <scope>NUCLEOTIDE SEQUENCE</scope>
    <source>
        <strain evidence="14">MT106</strain>
    </source>
</reference>
<evidence type="ECO:0000256" key="3">
    <source>
        <dbReference type="ARBA" id="ARBA00008593"/>
    </source>
</evidence>
<comment type="similarity">
    <text evidence="3">Belongs to the DNA polymerase type-B-like family.</text>
</comment>
<dbReference type="InterPro" id="IPR054708">
    <property type="entry name" value="MTPAP-like_central"/>
</dbReference>
<gene>
    <name evidence="14" type="ORF">AGERDE_LOCUS4836</name>
</gene>
<proteinExistence type="inferred from homology"/>
<dbReference type="Proteomes" id="UP000789831">
    <property type="component" value="Unassembled WGS sequence"/>
</dbReference>
<feature type="region of interest" description="Disordered" evidence="10">
    <location>
        <begin position="1"/>
        <end position="54"/>
    </location>
</feature>
<dbReference type="Pfam" id="PF03828">
    <property type="entry name" value="PAP_assoc"/>
    <property type="match status" value="1"/>
</dbReference>
<dbReference type="GO" id="GO:0010605">
    <property type="term" value="P:negative regulation of macromolecule metabolic process"/>
    <property type="evidence" value="ECO:0007669"/>
    <property type="project" value="UniProtKB-ARBA"/>
</dbReference>
<feature type="compositionally biased region" description="Pro residues" evidence="10">
    <location>
        <begin position="13"/>
        <end position="28"/>
    </location>
</feature>
<keyword evidence="5 11" id="KW-0812">Transmembrane</keyword>
<dbReference type="GO" id="GO:0005730">
    <property type="term" value="C:nucleolus"/>
    <property type="evidence" value="ECO:0007669"/>
    <property type="project" value="TreeGrafter"/>
</dbReference>
<keyword evidence="6" id="KW-0479">Metal-binding</keyword>
<dbReference type="CDD" id="cd05402">
    <property type="entry name" value="NT_PAP_TUTase"/>
    <property type="match status" value="1"/>
</dbReference>
<evidence type="ECO:0000256" key="6">
    <source>
        <dbReference type="ARBA" id="ARBA00022723"/>
    </source>
</evidence>
<keyword evidence="15" id="KW-1185">Reference proteome</keyword>
<feature type="transmembrane region" description="Helical" evidence="11">
    <location>
        <begin position="97"/>
        <end position="122"/>
    </location>
</feature>
<dbReference type="OrthoDB" id="273917at2759"/>
<feature type="compositionally biased region" description="Low complexity" evidence="10">
    <location>
        <begin position="1"/>
        <end position="12"/>
    </location>
</feature>
<dbReference type="InterPro" id="IPR007603">
    <property type="entry name" value="Choline_transptr-like"/>
</dbReference>
<dbReference type="PANTHER" id="PTHR23092:SF15">
    <property type="entry name" value="INACTIVE NON-CANONICAL POLY(A) RNA POLYMERASE PROTEIN TRF4-2-RELATED"/>
    <property type="match status" value="1"/>
</dbReference>
<dbReference type="GO" id="GO:0031499">
    <property type="term" value="C:TRAMP complex"/>
    <property type="evidence" value="ECO:0007669"/>
    <property type="project" value="TreeGrafter"/>
</dbReference>